<dbReference type="PANTHER" id="PTHR34219:SF1">
    <property type="entry name" value="PEPSY DOMAIN-CONTAINING PROTEIN"/>
    <property type="match status" value="1"/>
</dbReference>
<dbReference type="RefSeq" id="WP_379745151.1">
    <property type="nucleotide sequence ID" value="NZ_JBHTCP010000002.1"/>
</dbReference>
<feature type="transmembrane region" description="Helical" evidence="1">
    <location>
        <begin position="29"/>
        <end position="53"/>
    </location>
</feature>
<dbReference type="EMBL" id="JBHTCP010000002">
    <property type="protein sequence ID" value="MFC7370249.1"/>
    <property type="molecule type" value="Genomic_DNA"/>
</dbReference>
<evidence type="ECO:0000313" key="4">
    <source>
        <dbReference type="Proteomes" id="UP001596549"/>
    </source>
</evidence>
<proteinExistence type="predicted"/>
<keyword evidence="4" id="KW-1185">Reference proteome</keyword>
<protein>
    <submittedName>
        <fullName evidence="3">PepSY-associated TM helix domain-containing protein</fullName>
    </submittedName>
</protein>
<keyword evidence="1" id="KW-1133">Transmembrane helix</keyword>
<evidence type="ECO:0000259" key="2">
    <source>
        <dbReference type="Pfam" id="PF03413"/>
    </source>
</evidence>
<organism evidence="3 4">
    <name type="scientific">Fictibacillus iocasae</name>
    <dbReference type="NCBI Taxonomy" id="2715437"/>
    <lineage>
        <taxon>Bacteria</taxon>
        <taxon>Bacillati</taxon>
        <taxon>Bacillota</taxon>
        <taxon>Bacilli</taxon>
        <taxon>Bacillales</taxon>
        <taxon>Fictibacillaceae</taxon>
        <taxon>Fictibacillus</taxon>
    </lineage>
</organism>
<feature type="transmembrane region" description="Helical" evidence="1">
    <location>
        <begin position="414"/>
        <end position="440"/>
    </location>
</feature>
<name>A0ABW2NIE0_9BACL</name>
<dbReference type="Proteomes" id="UP001596549">
    <property type="component" value="Unassembled WGS sequence"/>
</dbReference>
<reference evidence="4" key="1">
    <citation type="journal article" date="2019" name="Int. J. Syst. Evol. Microbiol.">
        <title>The Global Catalogue of Microorganisms (GCM) 10K type strain sequencing project: providing services to taxonomists for standard genome sequencing and annotation.</title>
        <authorList>
            <consortium name="The Broad Institute Genomics Platform"/>
            <consortium name="The Broad Institute Genome Sequencing Center for Infectious Disease"/>
            <person name="Wu L."/>
            <person name="Ma J."/>
        </authorList>
    </citation>
    <scope>NUCLEOTIDE SEQUENCE [LARGE SCALE GENOMIC DNA]</scope>
    <source>
        <strain evidence="4">NBRC 106396</strain>
    </source>
</reference>
<feature type="transmembrane region" description="Helical" evidence="1">
    <location>
        <begin position="374"/>
        <end position="394"/>
    </location>
</feature>
<dbReference type="PANTHER" id="PTHR34219">
    <property type="entry name" value="IRON-REGULATED INNER MEMBRANE PROTEIN-RELATED"/>
    <property type="match status" value="1"/>
</dbReference>
<dbReference type="InterPro" id="IPR025711">
    <property type="entry name" value="PepSY"/>
</dbReference>
<comment type="caution">
    <text evidence="3">The sequence shown here is derived from an EMBL/GenBank/DDBJ whole genome shotgun (WGS) entry which is preliminary data.</text>
</comment>
<keyword evidence="1" id="KW-0472">Membrane</keyword>
<feature type="transmembrane region" description="Helical" evidence="1">
    <location>
        <begin position="210"/>
        <end position="230"/>
    </location>
</feature>
<feature type="domain" description="PepSY" evidence="2">
    <location>
        <begin position="75"/>
        <end position="130"/>
    </location>
</feature>
<gene>
    <name evidence="3" type="ORF">ACFQPF_00975</name>
</gene>
<evidence type="ECO:0000256" key="1">
    <source>
        <dbReference type="SAM" id="Phobius"/>
    </source>
</evidence>
<accession>A0ABW2NIE0</accession>
<dbReference type="InterPro" id="IPR005625">
    <property type="entry name" value="PepSY-ass_TM"/>
</dbReference>
<dbReference type="Pfam" id="PF03413">
    <property type="entry name" value="PepSY"/>
    <property type="match status" value="1"/>
</dbReference>
<keyword evidence="1" id="KW-0812">Transmembrane</keyword>
<dbReference type="Pfam" id="PF03929">
    <property type="entry name" value="PepSY_TM"/>
    <property type="match status" value="1"/>
</dbReference>
<feature type="transmembrane region" description="Helical" evidence="1">
    <location>
        <begin position="159"/>
        <end position="179"/>
    </location>
</feature>
<sequence>MEAARNLDMTKDEKESKHSAGLYQTFWRWHFYAGILFAPFLIVLSISGALYLYQSEIETMLYKDELIVQKQGEALPLSQQVEAVTAAYPKAEMSSIRVPKEKDVATQIKVSENDVVTRVYVNPYNAKITGMILDENHFTNVAARLHSEWIIGGTFINRFVELAACWTVILLATGLYIWWPRNRKSIWGTILPRFRHSGRTFWRDMHAVPAFWLSLLIMILIITGLPWSGVMGEGINRIATSTNTGYPVYAFMPPESDTPTKEVAQDVPWAAENVPIPASESGTNSLNVDQITALAAKEKVEKPYTLSLPEGDNGVYTVASSRDKPENEATVYFDQYNGKVVEDVRFSDYGWMAKAISIGIALHEGRYFGLANQLLGTVAALGLVGIVISSLIMWRKRKPKNKLGAPARNGKVKPFLVVVIVITGLIMPLAGISFVLVYVLDRFVLRKIKPLKAWLY</sequence>
<evidence type="ECO:0000313" key="3">
    <source>
        <dbReference type="EMBL" id="MFC7370249.1"/>
    </source>
</evidence>